<reference evidence="1" key="2">
    <citation type="submission" date="2021-03" db="EMBL/GenBank/DDBJ databases">
        <authorList>
            <person name="Artuso I."/>
            <person name="Turrini P."/>
            <person name="Pirolo M."/>
            <person name="Lugli G.A."/>
            <person name="Ventura M."/>
            <person name="Visca P."/>
        </authorList>
    </citation>
    <scope>NUCLEOTIDE SEQUENCE</scope>
    <source>
        <strain evidence="1">LMG 26462</strain>
    </source>
</reference>
<name>A0A9X1D3Z5_9HYPH</name>
<proteinExistence type="predicted"/>
<gene>
    <name evidence="1" type="ORF">J1C56_02195</name>
</gene>
<dbReference type="RefSeq" id="WP_214385573.1">
    <property type="nucleotide sequence ID" value="NZ_JAFLWW010000001.1"/>
</dbReference>
<protein>
    <submittedName>
        <fullName evidence="1">Uncharacterized protein</fullName>
    </submittedName>
</protein>
<dbReference type="EMBL" id="JAFLWW010000001">
    <property type="protein sequence ID" value="MBT1154396.1"/>
    <property type="molecule type" value="Genomic_DNA"/>
</dbReference>
<dbReference type="Proteomes" id="UP001138921">
    <property type="component" value="Unassembled WGS sequence"/>
</dbReference>
<sequence length="65" mass="7176">MAEKSRDIRFGDTITLEVEVVGTWDDGRITFHISGYAAPITISAECPDIVGVDPTSPSRQKGRRR</sequence>
<reference evidence="1" key="1">
    <citation type="journal article" date="2021" name="Microorganisms">
        <title>Phylogenomic Reconstruction and Metabolic Potential of the Genus Aminobacter.</title>
        <authorList>
            <person name="Artuso I."/>
            <person name="Turrini P."/>
            <person name="Pirolo M."/>
            <person name="Lugli G.A."/>
            <person name="Ventura M."/>
            <person name="Visca P."/>
        </authorList>
    </citation>
    <scope>NUCLEOTIDE SEQUENCE</scope>
    <source>
        <strain evidence="1">LMG 26462</strain>
    </source>
</reference>
<comment type="caution">
    <text evidence="1">The sequence shown here is derived from an EMBL/GenBank/DDBJ whole genome shotgun (WGS) entry which is preliminary data.</text>
</comment>
<evidence type="ECO:0000313" key="1">
    <source>
        <dbReference type="EMBL" id="MBT1154396.1"/>
    </source>
</evidence>
<evidence type="ECO:0000313" key="2">
    <source>
        <dbReference type="Proteomes" id="UP001138921"/>
    </source>
</evidence>
<dbReference type="AlphaFoldDB" id="A0A9X1D3Z5"/>
<accession>A0A9X1D3Z5</accession>
<organism evidence="1 2">
    <name type="scientific">Aminobacter anthyllidis</name>
    <dbReference type="NCBI Taxonomy" id="1035067"/>
    <lineage>
        <taxon>Bacteria</taxon>
        <taxon>Pseudomonadati</taxon>
        <taxon>Pseudomonadota</taxon>
        <taxon>Alphaproteobacteria</taxon>
        <taxon>Hyphomicrobiales</taxon>
        <taxon>Phyllobacteriaceae</taxon>
        <taxon>Aminobacter</taxon>
    </lineage>
</organism>
<keyword evidence="2" id="KW-1185">Reference proteome</keyword>